<sequence>MLVITYELNDAEKEKTYNSPSDFVAAQFKEVPDLPDYYHVIKATVDGKELSLDDKTISGLFNYLNK</sequence>
<reference evidence="1 2" key="1">
    <citation type="submission" date="2014-12" db="EMBL/GenBank/DDBJ databases">
        <title>Draft genome sequences of 29 type strains of Enterococci.</title>
        <authorList>
            <person name="Zhong Z."/>
            <person name="Sun Z."/>
            <person name="Liu W."/>
            <person name="Zhang W."/>
            <person name="Zhang H."/>
        </authorList>
    </citation>
    <scope>NUCLEOTIDE SEQUENCE [LARGE SCALE GENOMIC DNA]</scope>
    <source>
        <strain evidence="1 2">DSM 17122</strain>
    </source>
</reference>
<keyword evidence="2" id="KW-1185">Reference proteome</keyword>
<evidence type="ECO:0000313" key="1">
    <source>
        <dbReference type="EMBL" id="OJG46706.1"/>
    </source>
</evidence>
<accession>A0A1L8TQW2</accession>
<dbReference type="AlphaFoldDB" id="A0A1L8TQW2"/>
<dbReference type="EMBL" id="JXKQ01000002">
    <property type="protein sequence ID" value="OJG46706.1"/>
    <property type="molecule type" value="Genomic_DNA"/>
</dbReference>
<dbReference type="STRING" id="249189.RV04_GL001134"/>
<proteinExistence type="predicted"/>
<comment type="caution">
    <text evidence="1">The sequence shown here is derived from an EMBL/GenBank/DDBJ whole genome shotgun (WGS) entry which is preliminary data.</text>
</comment>
<dbReference type="RefSeq" id="WP_084405508.1">
    <property type="nucleotide sequence ID" value="NZ_JBHSHK010000005.1"/>
</dbReference>
<evidence type="ECO:0000313" key="2">
    <source>
        <dbReference type="Proteomes" id="UP000182077"/>
    </source>
</evidence>
<name>A0A1L8TQW2_9ENTE</name>
<gene>
    <name evidence="1" type="ORF">RV04_GL001134</name>
</gene>
<dbReference type="OrthoDB" id="2308381at2"/>
<organism evidence="1 2">
    <name type="scientific">Enterococcus hermanniensis</name>
    <dbReference type="NCBI Taxonomy" id="249189"/>
    <lineage>
        <taxon>Bacteria</taxon>
        <taxon>Bacillati</taxon>
        <taxon>Bacillota</taxon>
        <taxon>Bacilli</taxon>
        <taxon>Lactobacillales</taxon>
        <taxon>Enterococcaceae</taxon>
        <taxon>Enterococcus</taxon>
    </lineage>
</organism>
<dbReference type="Gene3D" id="3.30.1490.390">
    <property type="match status" value="1"/>
</dbReference>
<dbReference type="Proteomes" id="UP000182077">
    <property type="component" value="Unassembled WGS sequence"/>
</dbReference>
<evidence type="ECO:0008006" key="3">
    <source>
        <dbReference type="Google" id="ProtNLM"/>
    </source>
</evidence>
<protein>
    <recommendedName>
        <fullName evidence="3">DUF4649 domain-containing protein</fullName>
    </recommendedName>
</protein>